<reference evidence="2 3" key="1">
    <citation type="submission" date="2019-06" db="EMBL/GenBank/DDBJ databases">
        <title>Whole genome sequence for Rhodospirillaceae sp. R148.</title>
        <authorList>
            <person name="Wang G."/>
        </authorList>
    </citation>
    <scope>NUCLEOTIDE SEQUENCE [LARGE SCALE GENOMIC DNA]</scope>
    <source>
        <strain evidence="2 3">R148</strain>
    </source>
</reference>
<feature type="compositionally biased region" description="Basic and acidic residues" evidence="1">
    <location>
        <begin position="34"/>
        <end position="61"/>
    </location>
</feature>
<feature type="region of interest" description="Disordered" evidence="1">
    <location>
        <begin position="1"/>
        <end position="61"/>
    </location>
</feature>
<dbReference type="AlphaFoldDB" id="A0A545T5N5"/>
<dbReference type="EMBL" id="VHSH01000012">
    <property type="protein sequence ID" value="TQV72560.1"/>
    <property type="molecule type" value="Genomic_DNA"/>
</dbReference>
<protein>
    <submittedName>
        <fullName evidence="2">DUF4169 family protein</fullName>
    </submittedName>
</protein>
<dbReference type="InterPro" id="IPR025227">
    <property type="entry name" value="DUF4169"/>
</dbReference>
<sequence length="61" mass="7092">MGDVINLRQERKRRKRNAKEAEASNNRAKFGLTKGEKTKNKLESDRAAQRLDDHRKDDPEA</sequence>
<evidence type="ECO:0000256" key="1">
    <source>
        <dbReference type="SAM" id="MobiDB-lite"/>
    </source>
</evidence>
<evidence type="ECO:0000313" key="3">
    <source>
        <dbReference type="Proteomes" id="UP000315252"/>
    </source>
</evidence>
<dbReference type="Pfam" id="PF13770">
    <property type="entry name" value="DUF4169"/>
    <property type="match status" value="1"/>
</dbReference>
<comment type="caution">
    <text evidence="2">The sequence shown here is derived from an EMBL/GenBank/DDBJ whole genome shotgun (WGS) entry which is preliminary data.</text>
</comment>
<dbReference type="OrthoDB" id="7173889at2"/>
<gene>
    <name evidence="2" type="ORF">FKG95_25845</name>
</gene>
<dbReference type="Proteomes" id="UP000315252">
    <property type="component" value="Unassembled WGS sequence"/>
</dbReference>
<keyword evidence="3" id="KW-1185">Reference proteome</keyword>
<evidence type="ECO:0000313" key="2">
    <source>
        <dbReference type="EMBL" id="TQV72560.1"/>
    </source>
</evidence>
<proteinExistence type="predicted"/>
<accession>A0A545T5N5</accession>
<organism evidence="2 3">
    <name type="scientific">Denitrobaculum tricleocarpae</name>
    <dbReference type="NCBI Taxonomy" id="2591009"/>
    <lineage>
        <taxon>Bacteria</taxon>
        <taxon>Pseudomonadati</taxon>
        <taxon>Pseudomonadota</taxon>
        <taxon>Alphaproteobacteria</taxon>
        <taxon>Rhodospirillales</taxon>
        <taxon>Rhodospirillaceae</taxon>
        <taxon>Denitrobaculum</taxon>
    </lineage>
</organism>
<name>A0A545T5N5_9PROT</name>